<keyword evidence="2" id="KW-1185">Reference proteome</keyword>
<proteinExistence type="predicted"/>
<reference evidence="1" key="1">
    <citation type="journal article" date="2020" name="G3 (Bethesda)">
        <title>High-Quality Assemblies for Three Invasive Social Wasps from the &lt;i&gt;Vespula&lt;/i&gt; Genus.</title>
        <authorList>
            <person name="Harrop T.W.R."/>
            <person name="Guhlin J."/>
            <person name="McLaughlin G.M."/>
            <person name="Permina E."/>
            <person name="Stockwell P."/>
            <person name="Gilligan J."/>
            <person name="Le Lec M.F."/>
            <person name="Gruber M.A.M."/>
            <person name="Quinn O."/>
            <person name="Lovegrove M."/>
            <person name="Duncan E.J."/>
            <person name="Remnant E.J."/>
            <person name="Van Eeckhoven J."/>
            <person name="Graham B."/>
            <person name="Knapp R.A."/>
            <person name="Langford K.W."/>
            <person name="Kronenberg Z."/>
            <person name="Press M.O."/>
            <person name="Eacker S.M."/>
            <person name="Wilson-Rankin E.E."/>
            <person name="Purcell J."/>
            <person name="Lester P.J."/>
            <person name="Dearden P.K."/>
        </authorList>
    </citation>
    <scope>NUCLEOTIDE SEQUENCE</scope>
    <source>
        <strain evidence="1">Marl-1</strain>
    </source>
</reference>
<protein>
    <submittedName>
        <fullName evidence="1">Uncharacterized protein</fullName>
    </submittedName>
</protein>
<dbReference type="Proteomes" id="UP000614350">
    <property type="component" value="Unassembled WGS sequence"/>
</dbReference>
<accession>A0A834MPT1</accession>
<name>A0A834MPT1_VESVU</name>
<dbReference type="AlphaFoldDB" id="A0A834MPT1"/>
<gene>
    <name evidence="1" type="ORF">HZH66_014670</name>
</gene>
<dbReference type="EMBL" id="JACSEA010000022">
    <property type="protein sequence ID" value="KAF7380315.1"/>
    <property type="molecule type" value="Genomic_DNA"/>
</dbReference>
<evidence type="ECO:0000313" key="2">
    <source>
        <dbReference type="Proteomes" id="UP000614350"/>
    </source>
</evidence>
<evidence type="ECO:0000313" key="1">
    <source>
        <dbReference type="EMBL" id="KAF7380315.1"/>
    </source>
</evidence>
<organism evidence="1 2">
    <name type="scientific">Vespula vulgaris</name>
    <name type="common">Yellow jacket</name>
    <name type="synonym">Wasp</name>
    <dbReference type="NCBI Taxonomy" id="7454"/>
    <lineage>
        <taxon>Eukaryota</taxon>
        <taxon>Metazoa</taxon>
        <taxon>Ecdysozoa</taxon>
        <taxon>Arthropoda</taxon>
        <taxon>Hexapoda</taxon>
        <taxon>Insecta</taxon>
        <taxon>Pterygota</taxon>
        <taxon>Neoptera</taxon>
        <taxon>Endopterygota</taxon>
        <taxon>Hymenoptera</taxon>
        <taxon>Apocrita</taxon>
        <taxon>Aculeata</taxon>
        <taxon>Vespoidea</taxon>
        <taxon>Vespidae</taxon>
        <taxon>Vespinae</taxon>
        <taxon>Vespula</taxon>
    </lineage>
</organism>
<sequence>MDKNQKYIFKNVFISNIDEDSESCANIANNDLIDIFNSNSDNSGSLFTVQKHCKRLVVEDDIDDEALINYQLSVIDMAKSLLKNVPLPEYKGRGRLLNGDLPQRLYAKHLDYFPKYIDPTPSKSKPSRAYKVPIKIKIKNKKKTECLDYLILPIYEIVISPATYFTWVQLHEDFPVIRLPYRSIVSKHRIPLELYIDLDSNFESKLFKEIVELIDAYCKRSEDTIRSSSELSIWMKGGEYALCRWTEAQDEIRRNPRNHEIANKNEIFQDEDLV</sequence>
<comment type="caution">
    <text evidence="1">The sequence shown here is derived from an EMBL/GenBank/DDBJ whole genome shotgun (WGS) entry which is preliminary data.</text>
</comment>